<protein>
    <submittedName>
        <fullName evidence="1">Uncharacterized protein</fullName>
    </submittedName>
</protein>
<comment type="caution">
    <text evidence="1">The sequence shown here is derived from an EMBL/GenBank/DDBJ whole genome shotgun (WGS) entry which is preliminary data.</text>
</comment>
<reference evidence="2" key="1">
    <citation type="journal article" date="2023" name="Mol. Phylogenet. Evol.">
        <title>Genome-scale phylogeny and comparative genomics of the fungal order Sordariales.</title>
        <authorList>
            <person name="Hensen N."/>
            <person name="Bonometti L."/>
            <person name="Westerberg I."/>
            <person name="Brannstrom I.O."/>
            <person name="Guillou S."/>
            <person name="Cros-Aarteil S."/>
            <person name="Calhoun S."/>
            <person name="Haridas S."/>
            <person name="Kuo A."/>
            <person name="Mondo S."/>
            <person name="Pangilinan J."/>
            <person name="Riley R."/>
            <person name="LaButti K."/>
            <person name="Andreopoulos B."/>
            <person name="Lipzen A."/>
            <person name="Chen C."/>
            <person name="Yan M."/>
            <person name="Daum C."/>
            <person name="Ng V."/>
            <person name="Clum A."/>
            <person name="Steindorff A."/>
            <person name="Ohm R.A."/>
            <person name="Martin F."/>
            <person name="Silar P."/>
            <person name="Natvig D.O."/>
            <person name="Lalanne C."/>
            <person name="Gautier V."/>
            <person name="Ament-Velasquez S.L."/>
            <person name="Kruys A."/>
            <person name="Hutchinson M.I."/>
            <person name="Powell A.J."/>
            <person name="Barry K."/>
            <person name="Miller A.N."/>
            <person name="Grigoriev I.V."/>
            <person name="Debuchy R."/>
            <person name="Gladieux P."/>
            <person name="Hiltunen Thoren M."/>
            <person name="Johannesson H."/>
        </authorList>
    </citation>
    <scope>NUCLEOTIDE SEQUENCE [LARGE SCALE GENOMIC DNA]</scope>
    <source>
        <strain evidence="2">CBS 284.82</strain>
    </source>
</reference>
<sequence>MVIKVGACRSCADHTEAYLQSKRLPHCDVKVRASGSVSFTYNIAADPRRADPRSLFMQCWRKCGELQFPYHQTMQDGYTIYCSNYR</sequence>
<name>A0AAN6PHA8_9PEZI</name>
<accession>A0AAN6PHA8</accession>
<gene>
    <name evidence="1" type="ORF">C8A01DRAFT_16772</name>
</gene>
<proteinExistence type="predicted"/>
<organism evidence="1 2">
    <name type="scientific">Parachaetomium inaequale</name>
    <dbReference type="NCBI Taxonomy" id="2588326"/>
    <lineage>
        <taxon>Eukaryota</taxon>
        <taxon>Fungi</taxon>
        <taxon>Dikarya</taxon>
        <taxon>Ascomycota</taxon>
        <taxon>Pezizomycotina</taxon>
        <taxon>Sordariomycetes</taxon>
        <taxon>Sordariomycetidae</taxon>
        <taxon>Sordariales</taxon>
        <taxon>Chaetomiaceae</taxon>
        <taxon>Parachaetomium</taxon>
    </lineage>
</organism>
<dbReference type="AlphaFoldDB" id="A0AAN6PHA8"/>
<dbReference type="EMBL" id="MU854407">
    <property type="protein sequence ID" value="KAK4039196.1"/>
    <property type="molecule type" value="Genomic_DNA"/>
</dbReference>
<evidence type="ECO:0000313" key="2">
    <source>
        <dbReference type="Proteomes" id="UP001303115"/>
    </source>
</evidence>
<dbReference type="Proteomes" id="UP001303115">
    <property type="component" value="Unassembled WGS sequence"/>
</dbReference>
<keyword evidence="2" id="KW-1185">Reference proteome</keyword>
<evidence type="ECO:0000313" key="1">
    <source>
        <dbReference type="EMBL" id="KAK4039196.1"/>
    </source>
</evidence>